<dbReference type="Pfam" id="PF00877">
    <property type="entry name" value="NLPC_P60"/>
    <property type="match status" value="1"/>
</dbReference>
<keyword evidence="8" id="KW-1185">Reference proteome</keyword>
<protein>
    <recommendedName>
        <fullName evidence="6">NlpC/P60 domain-containing protein</fullName>
    </recommendedName>
</protein>
<evidence type="ECO:0000256" key="5">
    <source>
        <dbReference type="SAM" id="SignalP"/>
    </source>
</evidence>
<keyword evidence="2" id="KW-0645">Protease</keyword>
<evidence type="ECO:0000256" key="3">
    <source>
        <dbReference type="ARBA" id="ARBA00022801"/>
    </source>
</evidence>
<evidence type="ECO:0000256" key="1">
    <source>
        <dbReference type="ARBA" id="ARBA00007074"/>
    </source>
</evidence>
<dbReference type="SUPFAM" id="SSF54001">
    <property type="entry name" value="Cysteine proteinases"/>
    <property type="match status" value="1"/>
</dbReference>
<dbReference type="PANTHER" id="PTHR47053">
    <property type="entry name" value="MUREIN DD-ENDOPEPTIDASE MEPH-RELATED"/>
    <property type="match status" value="1"/>
</dbReference>
<keyword evidence="4" id="KW-0788">Thiol protease</keyword>
<keyword evidence="3" id="KW-0378">Hydrolase</keyword>
<dbReference type="InterPro" id="IPR000064">
    <property type="entry name" value="NLP_P60_dom"/>
</dbReference>
<dbReference type="InterPro" id="IPR038765">
    <property type="entry name" value="Papain-like_cys_pep_sf"/>
</dbReference>
<dbReference type="Gene3D" id="3.90.1720.10">
    <property type="entry name" value="endopeptidase domain like (from Nostoc punctiforme)"/>
    <property type="match status" value="1"/>
</dbReference>
<comment type="similarity">
    <text evidence="1">Belongs to the peptidase C40 family.</text>
</comment>
<feature type="domain" description="NlpC/P60" evidence="6">
    <location>
        <begin position="60"/>
        <end position="179"/>
    </location>
</feature>
<evidence type="ECO:0000256" key="4">
    <source>
        <dbReference type="ARBA" id="ARBA00022807"/>
    </source>
</evidence>
<evidence type="ECO:0000313" key="7">
    <source>
        <dbReference type="EMBL" id="BCN28920.1"/>
    </source>
</evidence>
<dbReference type="PANTHER" id="PTHR47053:SF1">
    <property type="entry name" value="MUREIN DD-ENDOPEPTIDASE MEPH-RELATED"/>
    <property type="match status" value="1"/>
</dbReference>
<name>A0A7R7EHN6_9FIRM</name>
<dbReference type="GO" id="GO:0006508">
    <property type="term" value="P:proteolysis"/>
    <property type="evidence" value="ECO:0007669"/>
    <property type="project" value="UniProtKB-KW"/>
</dbReference>
<dbReference type="PROSITE" id="PS51935">
    <property type="entry name" value="NLPC_P60"/>
    <property type="match status" value="1"/>
</dbReference>
<evidence type="ECO:0000259" key="6">
    <source>
        <dbReference type="PROSITE" id="PS51935"/>
    </source>
</evidence>
<dbReference type="Proteomes" id="UP000595897">
    <property type="component" value="Chromosome"/>
</dbReference>
<evidence type="ECO:0000313" key="8">
    <source>
        <dbReference type="Proteomes" id="UP000595897"/>
    </source>
</evidence>
<accession>A0A7R7EHN6</accession>
<dbReference type="EMBL" id="AP024169">
    <property type="protein sequence ID" value="BCN28920.1"/>
    <property type="molecule type" value="Genomic_DNA"/>
</dbReference>
<feature type="signal peptide" evidence="5">
    <location>
        <begin position="1"/>
        <end position="24"/>
    </location>
</feature>
<dbReference type="RefSeq" id="WP_271714223.1">
    <property type="nucleotide sequence ID" value="NZ_AP024169.1"/>
</dbReference>
<dbReference type="GO" id="GO:0008234">
    <property type="term" value="F:cysteine-type peptidase activity"/>
    <property type="evidence" value="ECO:0007669"/>
    <property type="project" value="UniProtKB-KW"/>
</dbReference>
<dbReference type="InterPro" id="IPR051202">
    <property type="entry name" value="Peptidase_C40"/>
</dbReference>
<evidence type="ECO:0000256" key="2">
    <source>
        <dbReference type="ARBA" id="ARBA00022670"/>
    </source>
</evidence>
<organism evidence="7 8">
    <name type="scientific">Anaeromicropila herbilytica</name>
    <dbReference type="NCBI Taxonomy" id="2785025"/>
    <lineage>
        <taxon>Bacteria</taxon>
        <taxon>Bacillati</taxon>
        <taxon>Bacillota</taxon>
        <taxon>Clostridia</taxon>
        <taxon>Lachnospirales</taxon>
        <taxon>Lachnospiraceae</taxon>
        <taxon>Anaeromicropila</taxon>
    </lineage>
</organism>
<gene>
    <name evidence="7" type="ORF">bsdtb5_02150</name>
</gene>
<sequence length="179" mass="19571">MKVSMYRIMALCVIGLFLSISNIAVSSAHTKVNASASVTVSESTSGSTSNRRVALADKKTELRKKIVRYALQFRGNPYVWGGTSLTRGADCSGFTQSVFRDNGIRIQRTSRTQATGGKVISESKLRPGDLIFYARSGRINHVGIYIGKGKVISASSARTGIRVTYYKYRKPVKMVSYVG</sequence>
<feature type="chain" id="PRO_5038688782" description="NlpC/P60 domain-containing protein" evidence="5">
    <location>
        <begin position="25"/>
        <end position="179"/>
    </location>
</feature>
<reference evidence="7 8" key="1">
    <citation type="submission" date="2020-11" db="EMBL/GenBank/DDBJ databases">
        <title>Draft genome sequencing of a Lachnospiraceae strain isolated from anoxic soil subjected to BSD treatment.</title>
        <authorList>
            <person name="Uek A."/>
            <person name="Tonouchi A."/>
        </authorList>
    </citation>
    <scope>NUCLEOTIDE SEQUENCE [LARGE SCALE GENOMIC DNA]</scope>
    <source>
        <strain evidence="7 8">TB5</strain>
    </source>
</reference>
<dbReference type="AlphaFoldDB" id="A0A7R7EHN6"/>
<dbReference type="KEGG" id="ahb:bsdtb5_02150"/>
<proteinExistence type="inferred from homology"/>
<keyword evidence="5" id="KW-0732">Signal</keyword>